<gene>
    <name evidence="1" type="ordered locus">Vdis_1663</name>
</gene>
<dbReference type="OrthoDB" id="374127at2157"/>
<evidence type="ECO:0000313" key="2">
    <source>
        <dbReference type="Proteomes" id="UP000006681"/>
    </source>
</evidence>
<dbReference type="Proteomes" id="UP000006681">
    <property type="component" value="Chromosome"/>
</dbReference>
<evidence type="ECO:0000313" key="1">
    <source>
        <dbReference type="EMBL" id="ADN51041.1"/>
    </source>
</evidence>
<dbReference type="eggNOG" id="arCOG13874">
    <property type="taxonomic scope" value="Archaea"/>
</dbReference>
<sequence>MGQNFDVKIEDIIKVLLYSDSHWINYLRNIDFGERTKIIHEAVNAVLPDFVDCVNKSLDSDVPRLMFVGCFDMVWQRRIILGIRITV</sequence>
<dbReference type="RefSeq" id="WP_013336766.1">
    <property type="nucleotide sequence ID" value="NC_014537.1"/>
</dbReference>
<proteinExistence type="predicted"/>
<name>E1QU47_VULDI</name>
<dbReference type="EMBL" id="CP002100">
    <property type="protein sequence ID" value="ADN51041.1"/>
    <property type="molecule type" value="Genomic_DNA"/>
</dbReference>
<dbReference type="HOGENOM" id="CLU_2476213_0_0_2"/>
<dbReference type="AlphaFoldDB" id="E1QU47"/>
<accession>E1QU47</accession>
<reference evidence="1 2" key="1">
    <citation type="journal article" date="2010" name="Stand. Genomic Sci.">
        <title>Complete genome sequence of Vulcanisaeta distributa type strain (IC-017).</title>
        <authorList>
            <person name="Mavromatis K."/>
            <person name="Sikorski J."/>
            <person name="Pabst E."/>
            <person name="Teshima H."/>
            <person name="Lapidus A."/>
            <person name="Lucas S."/>
            <person name="Nolan M."/>
            <person name="Glavina Del Rio T."/>
            <person name="Cheng J.F."/>
            <person name="Bruce D."/>
            <person name="Goodwin L."/>
            <person name="Pitluck S."/>
            <person name="Liolios K."/>
            <person name="Ivanova N."/>
            <person name="Mikhailova N."/>
            <person name="Pati A."/>
            <person name="Chen A."/>
            <person name="Palaniappan K."/>
            <person name="Land M."/>
            <person name="Hauser L."/>
            <person name="Chang Y.J."/>
            <person name="Jeffries C.D."/>
            <person name="Rohde M."/>
            <person name="Spring S."/>
            <person name="Goker M."/>
            <person name="Wirth R."/>
            <person name="Woyke T."/>
            <person name="Bristow J."/>
            <person name="Eisen J.A."/>
            <person name="Markowitz V."/>
            <person name="Hugenholtz P."/>
            <person name="Klenk H.P."/>
            <person name="Kyrpides N.C."/>
        </authorList>
    </citation>
    <scope>NUCLEOTIDE SEQUENCE [LARGE SCALE GENOMIC DNA]</scope>
    <source>
        <strain evidence="2">DSM 14429 / JCM 11212 / NBRC 100878 / IC-017</strain>
    </source>
</reference>
<dbReference type="GeneID" id="9752603"/>
<reference evidence="2" key="2">
    <citation type="journal article" date="2010" name="Stand. Genomic Sci.">
        <title>Complete genome sequence of Vulcanisaeta distributa type strain (IC-017T).</title>
        <authorList>
            <person name="Mavromatis K."/>
            <person name="Sikorski J."/>
            <person name="Pabst E."/>
            <person name="Teshima H."/>
            <person name="Lapidus A."/>
            <person name="Lucas S."/>
            <person name="Nolan M."/>
            <person name="Glavina Del Rio T."/>
            <person name="Cheng J."/>
            <person name="Bruce D."/>
            <person name="Goodwin L."/>
            <person name="Pitluck S."/>
            <person name="Liolios K."/>
            <person name="Ivanova N."/>
            <person name="Mikhailova N."/>
            <person name="Pati A."/>
            <person name="Chen A."/>
            <person name="Palaniappan K."/>
            <person name="Land M."/>
            <person name="Hauser L."/>
            <person name="Chang Y."/>
            <person name="Jeffries C."/>
            <person name="Rohde M."/>
            <person name="Spring S."/>
            <person name="Goker M."/>
            <person name="Wirth R."/>
            <person name="Woyke T."/>
            <person name="Bristow J."/>
            <person name="Eisen J."/>
            <person name="Markowitz V."/>
            <person name="Hugenholtz P."/>
            <person name="Klenk H."/>
            <person name="Kyrpides N."/>
        </authorList>
    </citation>
    <scope>NUCLEOTIDE SEQUENCE [LARGE SCALE GENOMIC DNA]</scope>
    <source>
        <strain evidence="2">DSM 14429 / JCM 11212 / NBRC 100878 / IC-017</strain>
    </source>
</reference>
<protein>
    <submittedName>
        <fullName evidence="1">Uncharacterized protein</fullName>
    </submittedName>
</protein>
<keyword evidence="2" id="KW-1185">Reference proteome</keyword>
<dbReference type="STRING" id="572478.Vdis_1663"/>
<organism evidence="1 2">
    <name type="scientific">Vulcanisaeta distributa (strain DSM 14429 / JCM 11212 / NBRC 100878 / IC-017)</name>
    <dbReference type="NCBI Taxonomy" id="572478"/>
    <lineage>
        <taxon>Archaea</taxon>
        <taxon>Thermoproteota</taxon>
        <taxon>Thermoprotei</taxon>
        <taxon>Thermoproteales</taxon>
        <taxon>Thermoproteaceae</taxon>
        <taxon>Vulcanisaeta</taxon>
    </lineage>
</organism>
<dbReference type="KEGG" id="vdi:Vdis_1663"/>